<comment type="caution">
    <text evidence="1">The sequence shown here is derived from an EMBL/GenBank/DDBJ whole genome shotgun (WGS) entry which is preliminary data.</text>
</comment>
<protein>
    <submittedName>
        <fullName evidence="1">Uncharacterized protein</fullName>
    </submittedName>
</protein>
<accession>A0A1C7M3K4</accession>
<gene>
    <name evidence="1" type="ORF">A0H81_10332</name>
</gene>
<evidence type="ECO:0000313" key="2">
    <source>
        <dbReference type="Proteomes" id="UP000092993"/>
    </source>
</evidence>
<proteinExistence type="predicted"/>
<reference evidence="1 2" key="1">
    <citation type="submission" date="2016-03" db="EMBL/GenBank/DDBJ databases">
        <title>Whole genome sequencing of Grifola frondosa 9006-11.</title>
        <authorList>
            <person name="Min B."/>
            <person name="Park H."/>
            <person name="Kim J.-G."/>
            <person name="Cho H."/>
            <person name="Oh Y.-L."/>
            <person name="Kong W.-S."/>
            <person name="Choi I.-G."/>
        </authorList>
    </citation>
    <scope>NUCLEOTIDE SEQUENCE [LARGE SCALE GENOMIC DNA]</scope>
    <source>
        <strain evidence="1 2">9006-11</strain>
    </source>
</reference>
<keyword evidence="2" id="KW-1185">Reference proteome</keyword>
<evidence type="ECO:0000313" key="1">
    <source>
        <dbReference type="EMBL" id="OBZ69654.1"/>
    </source>
</evidence>
<organism evidence="1 2">
    <name type="scientific">Grifola frondosa</name>
    <name type="common">Maitake</name>
    <name type="synonym">Polyporus frondosus</name>
    <dbReference type="NCBI Taxonomy" id="5627"/>
    <lineage>
        <taxon>Eukaryota</taxon>
        <taxon>Fungi</taxon>
        <taxon>Dikarya</taxon>
        <taxon>Basidiomycota</taxon>
        <taxon>Agaricomycotina</taxon>
        <taxon>Agaricomycetes</taxon>
        <taxon>Polyporales</taxon>
        <taxon>Grifolaceae</taxon>
        <taxon>Grifola</taxon>
    </lineage>
</organism>
<sequence length="137" mass="14937">MTYFSLSDECFVTETIMTDTQISVVVDTLAKNHADDTEFLAVVDEAVTAFKLHTPRVGHLFVQADSGFNKNVAVDASGYFKGKTVPNSTVGGTFKMYCTPTTVKLELYQGGSSTPWHTYIGKGRQDGIPAEVKGDWS</sequence>
<dbReference type="OrthoDB" id="3310693at2759"/>
<dbReference type="Proteomes" id="UP000092993">
    <property type="component" value="Unassembled WGS sequence"/>
</dbReference>
<dbReference type="AlphaFoldDB" id="A0A1C7M3K4"/>
<dbReference type="EMBL" id="LUGG01000015">
    <property type="protein sequence ID" value="OBZ69654.1"/>
    <property type="molecule type" value="Genomic_DNA"/>
</dbReference>
<name>A0A1C7M3K4_GRIFR</name>